<dbReference type="Proteomes" id="UP000676409">
    <property type="component" value="Chromosome"/>
</dbReference>
<accession>A0A975G0H3</accession>
<dbReference type="GO" id="GO:0005886">
    <property type="term" value="C:plasma membrane"/>
    <property type="evidence" value="ECO:0007669"/>
    <property type="project" value="UniProtKB-SubCell"/>
</dbReference>
<dbReference type="KEGG" id="caul:KCG34_01165"/>
<feature type="transmembrane region" description="Helical" evidence="6">
    <location>
        <begin position="319"/>
        <end position="338"/>
    </location>
</feature>
<keyword evidence="5 6" id="KW-0472">Membrane</keyword>
<dbReference type="PANTHER" id="PTHR30619:SF1">
    <property type="entry name" value="RECOMBINATION PROTEIN 2"/>
    <property type="match status" value="1"/>
</dbReference>
<keyword evidence="10" id="KW-1185">Reference proteome</keyword>
<reference evidence="9" key="1">
    <citation type="submission" date="2021-04" db="EMBL/GenBank/DDBJ databases">
        <title>The complete genome sequence of Caulobacter sp. S6.</title>
        <authorList>
            <person name="Tang Y."/>
            <person name="Ouyang W."/>
            <person name="Liu Q."/>
            <person name="Huang B."/>
            <person name="Guo Z."/>
            <person name="Lei P."/>
        </authorList>
    </citation>
    <scope>NUCLEOTIDE SEQUENCE</scope>
    <source>
        <strain evidence="9">S6</strain>
    </source>
</reference>
<dbReference type="PANTHER" id="PTHR30619">
    <property type="entry name" value="DNA INTERNALIZATION/COMPETENCE PROTEIN COMEC/REC2"/>
    <property type="match status" value="1"/>
</dbReference>
<evidence type="ECO:0000256" key="3">
    <source>
        <dbReference type="ARBA" id="ARBA00022692"/>
    </source>
</evidence>
<dbReference type="RefSeq" id="WP_211938584.1">
    <property type="nucleotide sequence ID" value="NZ_CP073078.1"/>
</dbReference>
<evidence type="ECO:0000256" key="6">
    <source>
        <dbReference type="SAM" id="Phobius"/>
    </source>
</evidence>
<dbReference type="InterPro" id="IPR004477">
    <property type="entry name" value="ComEC_N"/>
</dbReference>
<dbReference type="Pfam" id="PF03772">
    <property type="entry name" value="Competence"/>
    <property type="match status" value="1"/>
</dbReference>
<evidence type="ECO:0000256" key="2">
    <source>
        <dbReference type="ARBA" id="ARBA00022475"/>
    </source>
</evidence>
<evidence type="ECO:0000259" key="8">
    <source>
        <dbReference type="Pfam" id="PF13567"/>
    </source>
</evidence>
<evidence type="ECO:0000256" key="5">
    <source>
        <dbReference type="ARBA" id="ARBA00023136"/>
    </source>
</evidence>
<dbReference type="AlphaFoldDB" id="A0A975G0H3"/>
<keyword evidence="2" id="KW-1003">Cell membrane</keyword>
<evidence type="ECO:0000256" key="1">
    <source>
        <dbReference type="ARBA" id="ARBA00004651"/>
    </source>
</evidence>
<feature type="transmembrane region" description="Helical" evidence="6">
    <location>
        <begin position="426"/>
        <end position="446"/>
    </location>
</feature>
<evidence type="ECO:0000313" key="10">
    <source>
        <dbReference type="Proteomes" id="UP000676409"/>
    </source>
</evidence>
<protein>
    <submittedName>
        <fullName evidence="9">ComEC/Rec2 family competence protein</fullName>
    </submittedName>
</protein>
<feature type="transmembrane region" description="Helical" evidence="6">
    <location>
        <begin position="51"/>
        <end position="68"/>
    </location>
</feature>
<organism evidence="9 10">
    <name type="scientific">Phenylobacterium montanum</name>
    <dbReference type="NCBI Taxonomy" id="2823693"/>
    <lineage>
        <taxon>Bacteria</taxon>
        <taxon>Pseudomonadati</taxon>
        <taxon>Pseudomonadota</taxon>
        <taxon>Alphaproteobacteria</taxon>
        <taxon>Caulobacterales</taxon>
        <taxon>Caulobacteraceae</taxon>
        <taxon>Phenylobacterium</taxon>
    </lineage>
</organism>
<evidence type="ECO:0000313" key="9">
    <source>
        <dbReference type="EMBL" id="QUD88534.1"/>
    </source>
</evidence>
<dbReference type="NCBIfam" id="TIGR00360">
    <property type="entry name" value="ComEC_N-term"/>
    <property type="match status" value="1"/>
</dbReference>
<evidence type="ECO:0000259" key="7">
    <source>
        <dbReference type="Pfam" id="PF03772"/>
    </source>
</evidence>
<gene>
    <name evidence="9" type="ORF">KCG34_01165</name>
</gene>
<feature type="domain" description="ComEC/Rec2-related protein" evidence="7">
    <location>
        <begin position="259"/>
        <end position="546"/>
    </location>
</feature>
<feature type="transmembrane region" description="Helical" evidence="6">
    <location>
        <begin position="350"/>
        <end position="375"/>
    </location>
</feature>
<proteinExistence type="predicted"/>
<dbReference type="InterPro" id="IPR052159">
    <property type="entry name" value="Competence_DNA_uptake"/>
</dbReference>
<name>A0A975G0H3_9CAUL</name>
<keyword evidence="3 6" id="KW-0812">Transmembrane</keyword>
<feature type="domain" description="DUF4131" evidence="8">
    <location>
        <begin position="50"/>
        <end position="202"/>
    </location>
</feature>
<evidence type="ECO:0000256" key="4">
    <source>
        <dbReference type="ARBA" id="ARBA00022989"/>
    </source>
</evidence>
<comment type="subcellular location">
    <subcellularLocation>
        <location evidence="1">Cell membrane</location>
        <topology evidence="1">Multi-pass membrane protein</topology>
    </subcellularLocation>
</comment>
<sequence>MAWSRLPSAGDVWRGLAEEVRAQTDRAALWTPVAFGAGAAVYLGLKREPPLWPLAVAAAVLIVMAFAVRRWVPNRAAAIFAGLLAVAATGLADAKLHSDMIAAQVVPPGLGVTSIEGFVVDVATPSQTGQRLLIAPVAIGGMDPGRLPLRVRLVSPQGAPYGPGSAIRVVALLDPPPGPAAPGAFDFARDAWFEGLGGVGLAMKPPELVDLPEPPVRLRVVMGLNAVRWSIAQRLADDLHAVLGDDDGGAAGLAVTVATGHEDWLDPESRDDLRYSGLAHMLAIAGLHMAAVSGFAFFALRLAVAAWPWLALRVSGKKVAAAGGLLVVLAYLALSGAHPPARRAAITASVAFIAILCGRRAISLHSLSIAALVILVLQPEVVVQPGFEMSFCATAALVALAEIWPRPQRAKGLPWYLAAPQALRDWLAAMLTVSFVAGAATSPFAIQHFNRIATWGLFANLSADFVASMAMMPALALSVAAESLGLSGPLVHGPVFVAGWAARAIVWLAHLFSTLPGSGRGWPSAPDPALLVSYLGIVFMCLWRGRLRWVGLPLAFAVAFWPRPAPPVAWIASDGADAAIVAHGEEIALKPGKRSYATQLWAQRRNFTLPVSPEAALATAYDCDRQACAPHPGVRPAIAAWWTVRKPKPERLDALCRTADILVLRADVEAPASCSHVLVLRQADFAAGGAAEVFADAAGGYRLVWAQPLRGARPWTGLSGSGG</sequence>
<dbReference type="EMBL" id="CP073078">
    <property type="protein sequence ID" value="QUD88534.1"/>
    <property type="molecule type" value="Genomic_DNA"/>
</dbReference>
<feature type="transmembrane region" description="Helical" evidence="6">
    <location>
        <begin position="452"/>
        <end position="477"/>
    </location>
</feature>
<dbReference type="InterPro" id="IPR025405">
    <property type="entry name" value="DUF4131"/>
</dbReference>
<dbReference type="Pfam" id="PF13567">
    <property type="entry name" value="DUF4131"/>
    <property type="match status" value="1"/>
</dbReference>
<feature type="transmembrane region" description="Helical" evidence="6">
    <location>
        <begin position="278"/>
        <end position="299"/>
    </location>
</feature>
<keyword evidence="4 6" id="KW-1133">Transmembrane helix</keyword>